<comment type="similarity">
    <text evidence="1 5">Belongs to the eukaryotic ribosomal protein eS27 family.</text>
</comment>
<organism evidence="6 7">
    <name type="scientific">Pseudozyma hubeiensis (strain SY62)</name>
    <name type="common">Yeast</name>
    <dbReference type="NCBI Taxonomy" id="1305764"/>
    <lineage>
        <taxon>Eukaryota</taxon>
        <taxon>Fungi</taxon>
        <taxon>Dikarya</taxon>
        <taxon>Basidiomycota</taxon>
        <taxon>Ustilaginomycotina</taxon>
        <taxon>Ustilaginomycetes</taxon>
        <taxon>Ustilaginales</taxon>
        <taxon>Ustilaginaceae</taxon>
        <taxon>Pseudozyma</taxon>
    </lineage>
</organism>
<evidence type="ECO:0000256" key="5">
    <source>
        <dbReference type="RuleBase" id="RU000671"/>
    </source>
</evidence>
<comment type="cofactor">
    <cofactor evidence="5">
        <name>Zn(2+)</name>
        <dbReference type="ChEBI" id="CHEBI:29105"/>
    </cofactor>
    <text evidence="5">Binds 1 zinc ion per subunit.</text>
</comment>
<dbReference type="RefSeq" id="XP_012189927.1">
    <property type="nucleotide sequence ID" value="XM_012334537.1"/>
</dbReference>
<accession>R9PE48</accession>
<dbReference type="Proteomes" id="UP000014071">
    <property type="component" value="Unassembled WGS sequence"/>
</dbReference>
<keyword evidence="3 5" id="KW-0689">Ribosomal protein</keyword>
<dbReference type="Pfam" id="PF01667">
    <property type="entry name" value="Ribosomal_S27e"/>
    <property type="match status" value="1"/>
</dbReference>
<dbReference type="GO" id="GO:0005840">
    <property type="term" value="C:ribosome"/>
    <property type="evidence" value="ECO:0007669"/>
    <property type="project" value="UniProtKB-KW"/>
</dbReference>
<protein>
    <recommendedName>
        <fullName evidence="5">40S ribosomal protein S27</fullName>
    </recommendedName>
</protein>
<dbReference type="HAMAP" id="MF_00371">
    <property type="entry name" value="Ribosomal_eS27"/>
    <property type="match status" value="1"/>
</dbReference>
<dbReference type="InterPro" id="IPR000592">
    <property type="entry name" value="Ribosomal_eS27"/>
</dbReference>
<evidence type="ECO:0000256" key="3">
    <source>
        <dbReference type="ARBA" id="ARBA00022980"/>
    </source>
</evidence>
<evidence type="ECO:0000313" key="6">
    <source>
        <dbReference type="EMBL" id="GAC96340.1"/>
    </source>
</evidence>
<dbReference type="AlphaFoldDB" id="R9PE48"/>
<dbReference type="InterPro" id="IPR023407">
    <property type="entry name" value="Ribosomal_eS27_Zn-bd_dom_sf"/>
</dbReference>
<dbReference type="eggNOG" id="KOG1779">
    <property type="taxonomic scope" value="Eukaryota"/>
</dbReference>
<dbReference type="Gene3D" id="2.20.25.100">
    <property type="entry name" value="Zn-binding ribosomal proteins"/>
    <property type="match status" value="1"/>
</dbReference>
<sequence length="311" mass="34473">MPCHQRILRIEHDRPASHTPSTLHTALYYSLPDVAEHQFRHQIRATRFGMVDMMTSSAFRHYARIAGILPASRSFERKRAQCPSQHIIKRFSTAAHDLQGGQDDRLLALCKAVRTRARYRSATALCARIPAATLQMLSISRSRRPWVLPLASIPFGNPDASSSITLLAIRCHVLGDRFCAAAPPRPIHPVGIRLIAPLRRQTVLTSSLSVKQQTLTLLPLHFPFSFAPQTLAVDLLNPSAEQQARSHKLKRLVQNPNSFFMDVKCPGCFAITTVFSHAQTVVVCGSCAQVLSQPTGGKARLTEGCSFRKKA</sequence>
<dbReference type="GO" id="GO:0003735">
    <property type="term" value="F:structural constituent of ribosome"/>
    <property type="evidence" value="ECO:0007669"/>
    <property type="project" value="InterPro"/>
</dbReference>
<dbReference type="HOGENOM" id="CLU_894669_0_0_1"/>
<dbReference type="EMBL" id="DF238801">
    <property type="protein sequence ID" value="GAC96340.1"/>
    <property type="molecule type" value="Genomic_DNA"/>
</dbReference>
<reference evidence="7" key="1">
    <citation type="journal article" date="2013" name="Genome Announc.">
        <title>Draft genome sequence of the basidiomycetous yeast-like fungus Pseudozyma hubeiensis SY62, which produces an abundant amount of the biosurfactant mannosylerythritol lipids.</title>
        <authorList>
            <person name="Konishi M."/>
            <person name="Hatada Y."/>
            <person name="Horiuchi J."/>
        </authorList>
    </citation>
    <scope>NUCLEOTIDE SEQUENCE [LARGE SCALE GENOMIC DNA]</scope>
    <source>
        <strain evidence="7">SY62</strain>
    </source>
</reference>
<evidence type="ECO:0000256" key="2">
    <source>
        <dbReference type="ARBA" id="ARBA00022833"/>
    </source>
</evidence>
<dbReference type="PROSITE" id="PS01168">
    <property type="entry name" value="RIBOSOMAL_S27E"/>
    <property type="match status" value="1"/>
</dbReference>
<keyword evidence="4 5" id="KW-0687">Ribonucleoprotein</keyword>
<dbReference type="STRING" id="1305764.R9PE48"/>
<dbReference type="SUPFAM" id="SSF57829">
    <property type="entry name" value="Zn-binding ribosomal proteins"/>
    <property type="match status" value="1"/>
</dbReference>
<dbReference type="GO" id="GO:1990904">
    <property type="term" value="C:ribonucleoprotein complex"/>
    <property type="evidence" value="ECO:0007669"/>
    <property type="project" value="UniProtKB-KW"/>
</dbReference>
<dbReference type="GO" id="GO:0006412">
    <property type="term" value="P:translation"/>
    <property type="evidence" value="ECO:0007669"/>
    <property type="project" value="InterPro"/>
</dbReference>
<dbReference type="GO" id="GO:0008270">
    <property type="term" value="F:zinc ion binding"/>
    <property type="evidence" value="ECO:0007669"/>
    <property type="project" value="UniProtKB-KW"/>
</dbReference>
<evidence type="ECO:0000256" key="4">
    <source>
        <dbReference type="ARBA" id="ARBA00023274"/>
    </source>
</evidence>
<keyword evidence="7" id="KW-1185">Reference proteome</keyword>
<gene>
    <name evidence="6" type="ORF">PHSY_003920</name>
</gene>
<keyword evidence="2 5" id="KW-0862">Zinc</keyword>
<evidence type="ECO:0000256" key="1">
    <source>
        <dbReference type="ARBA" id="ARBA00010919"/>
    </source>
</evidence>
<dbReference type="OrthoDB" id="5567124at2759"/>
<dbReference type="FunFam" id="2.20.25.100:FF:000001">
    <property type="entry name" value="40S ribosomal protein S27"/>
    <property type="match status" value="1"/>
</dbReference>
<keyword evidence="5" id="KW-0863">Zinc-finger</keyword>
<name>R9PE48_PSEHS</name>
<dbReference type="InterPro" id="IPR011332">
    <property type="entry name" value="Ribosomal_zn-bd"/>
</dbReference>
<proteinExistence type="inferred from homology"/>
<keyword evidence="5" id="KW-0479">Metal-binding</keyword>
<evidence type="ECO:0000313" key="7">
    <source>
        <dbReference type="Proteomes" id="UP000014071"/>
    </source>
</evidence>
<dbReference type="PANTHER" id="PTHR11594">
    <property type="entry name" value="40S RIBOSOMAL PROTEIN S27"/>
    <property type="match status" value="1"/>
</dbReference>
<dbReference type="GeneID" id="24109206"/>